<accession>A0A833R9G7</accession>
<feature type="region of interest" description="Disordered" evidence="1">
    <location>
        <begin position="34"/>
        <end position="60"/>
    </location>
</feature>
<reference evidence="2" key="1">
    <citation type="submission" date="2020-01" db="EMBL/GenBank/DDBJ databases">
        <title>Genome sequence of Kobresia littledalei, the first chromosome-level genome in the family Cyperaceae.</title>
        <authorList>
            <person name="Qu G."/>
        </authorList>
    </citation>
    <scope>NUCLEOTIDE SEQUENCE</scope>
    <source>
        <strain evidence="2">C.B.Clarke</strain>
        <tissue evidence="2">Leaf</tissue>
    </source>
</reference>
<feature type="compositionally biased region" description="Low complexity" evidence="1">
    <location>
        <begin position="45"/>
        <end position="56"/>
    </location>
</feature>
<keyword evidence="3" id="KW-1185">Reference proteome</keyword>
<sequence>MAIFSSSNFSPLEPSVYFPLLAFSSPHHSSSPFASPPSDKYLPESQFQSSVSLGSSPKAPPQFIPKRVITDINCQTENNKSKRSSMEVETTVKIPEVILENVQITFFLRLTSSNQLSKVVCLEETAIVGAVLGEMAKSQHAYKPL</sequence>
<evidence type="ECO:0000313" key="3">
    <source>
        <dbReference type="Proteomes" id="UP000623129"/>
    </source>
</evidence>
<comment type="caution">
    <text evidence="2">The sequence shown here is derived from an EMBL/GenBank/DDBJ whole genome shotgun (WGS) entry which is preliminary data.</text>
</comment>
<proteinExistence type="predicted"/>
<gene>
    <name evidence="2" type="ORF">FCM35_KLT09909</name>
</gene>
<dbReference type="EMBL" id="SWLB01000002">
    <property type="protein sequence ID" value="KAF3341065.1"/>
    <property type="molecule type" value="Genomic_DNA"/>
</dbReference>
<organism evidence="2 3">
    <name type="scientific">Carex littledalei</name>
    <dbReference type="NCBI Taxonomy" id="544730"/>
    <lineage>
        <taxon>Eukaryota</taxon>
        <taxon>Viridiplantae</taxon>
        <taxon>Streptophyta</taxon>
        <taxon>Embryophyta</taxon>
        <taxon>Tracheophyta</taxon>
        <taxon>Spermatophyta</taxon>
        <taxon>Magnoliopsida</taxon>
        <taxon>Liliopsida</taxon>
        <taxon>Poales</taxon>
        <taxon>Cyperaceae</taxon>
        <taxon>Cyperoideae</taxon>
        <taxon>Cariceae</taxon>
        <taxon>Carex</taxon>
        <taxon>Carex subgen. Euthyceras</taxon>
    </lineage>
</organism>
<protein>
    <submittedName>
        <fullName evidence="2">Uncharacterized protein</fullName>
    </submittedName>
</protein>
<name>A0A833R9G7_9POAL</name>
<dbReference type="Proteomes" id="UP000623129">
    <property type="component" value="Unassembled WGS sequence"/>
</dbReference>
<evidence type="ECO:0000256" key="1">
    <source>
        <dbReference type="SAM" id="MobiDB-lite"/>
    </source>
</evidence>
<evidence type="ECO:0000313" key="2">
    <source>
        <dbReference type="EMBL" id="KAF3341065.1"/>
    </source>
</evidence>
<dbReference type="AlphaFoldDB" id="A0A833R9G7"/>